<dbReference type="Pfam" id="PF02977">
    <property type="entry name" value="CarbpepA_inh"/>
    <property type="match status" value="1"/>
</dbReference>
<proteinExistence type="predicted"/>
<dbReference type="Proteomes" id="UP000004994">
    <property type="component" value="Chromosome 5"/>
</dbReference>
<dbReference type="SMR" id="A0A3Q7GDX0"/>
<protein>
    <recommendedName>
        <fullName evidence="2">Carboxypeptidase A inhibitor-like domain-containing protein</fullName>
    </recommendedName>
</protein>
<dbReference type="EnsemblPlants" id="Solyc05g008150.3.1">
    <property type="protein sequence ID" value="Solyc05g008150.3.1"/>
    <property type="gene ID" value="Solyc05g008150.3"/>
</dbReference>
<dbReference type="Gramene" id="Solyc05g008150.3.1">
    <property type="protein sequence ID" value="Solyc05g008150.3.1"/>
    <property type="gene ID" value="Solyc05g008150.3"/>
</dbReference>
<reference evidence="3" key="2">
    <citation type="submission" date="2019-01" db="UniProtKB">
        <authorList>
            <consortium name="EnsemblPlants"/>
        </authorList>
    </citation>
    <scope>IDENTIFICATION</scope>
    <source>
        <strain evidence="3">cv. Heinz 1706</strain>
    </source>
</reference>
<evidence type="ECO:0000313" key="3">
    <source>
        <dbReference type="EnsemblPlants" id="Solyc05g008150.3.1"/>
    </source>
</evidence>
<dbReference type="PaxDb" id="4081-Solyc05g008150.2.1"/>
<evidence type="ECO:0000256" key="1">
    <source>
        <dbReference type="SAM" id="SignalP"/>
    </source>
</evidence>
<dbReference type="OMA" id="WCWEKTN"/>
<evidence type="ECO:0000313" key="4">
    <source>
        <dbReference type="Proteomes" id="UP000004994"/>
    </source>
</evidence>
<keyword evidence="4" id="KW-1185">Reference proteome</keyword>
<name>A0A3Q7GDX0_SOLLC</name>
<evidence type="ECO:0000259" key="2">
    <source>
        <dbReference type="Pfam" id="PF02977"/>
    </source>
</evidence>
<reference evidence="3" key="1">
    <citation type="journal article" date="2012" name="Nature">
        <title>The tomato genome sequence provides insights into fleshy fruit evolution.</title>
        <authorList>
            <consortium name="Tomato Genome Consortium"/>
        </authorList>
    </citation>
    <scope>NUCLEOTIDE SEQUENCE [LARGE SCALE GENOMIC DNA]</scope>
    <source>
        <strain evidence="3">cv. Heinz 1706</strain>
    </source>
</reference>
<feature type="signal peptide" evidence="1">
    <location>
        <begin position="1"/>
        <end position="21"/>
    </location>
</feature>
<feature type="domain" description="Carboxypeptidase A inhibitor-like" evidence="2">
    <location>
        <begin position="46"/>
        <end position="91"/>
    </location>
</feature>
<dbReference type="InterPro" id="IPR004231">
    <property type="entry name" value="COpept_A_inh-like"/>
</dbReference>
<dbReference type="AlphaFoldDB" id="A0A3Q7GDX0"/>
<dbReference type="InParanoid" id="A0A3Q7GDX0"/>
<keyword evidence="1" id="KW-0732">Signal</keyword>
<feature type="chain" id="PRO_5018637318" description="Carboxypeptidase A inhibitor-like domain-containing protein" evidence="1">
    <location>
        <begin position="22"/>
        <end position="91"/>
    </location>
</feature>
<accession>A0A3Q7GDX0</accession>
<organism evidence="3">
    <name type="scientific">Solanum lycopersicum</name>
    <name type="common">Tomato</name>
    <name type="synonym">Lycopersicon esculentum</name>
    <dbReference type="NCBI Taxonomy" id="4081"/>
    <lineage>
        <taxon>Eukaryota</taxon>
        <taxon>Viridiplantae</taxon>
        <taxon>Streptophyta</taxon>
        <taxon>Embryophyta</taxon>
        <taxon>Tracheophyta</taxon>
        <taxon>Spermatophyta</taxon>
        <taxon>Magnoliopsida</taxon>
        <taxon>eudicotyledons</taxon>
        <taxon>Gunneridae</taxon>
        <taxon>Pentapetalae</taxon>
        <taxon>asterids</taxon>
        <taxon>lamiids</taxon>
        <taxon>Solanales</taxon>
        <taxon>Solanaceae</taxon>
        <taxon>Solanoideae</taxon>
        <taxon>Solaneae</taxon>
        <taxon>Solanum</taxon>
        <taxon>Solanum subgen. Lycopersicon</taxon>
    </lineage>
</organism>
<sequence>MMKFAIFFIVLLTTTIVDISGISKLQVMALRDMPLEAKMLKTKLFPTNVLGSCDDSCTTNSDCGGFTLCQWCWEKTNPFDGSTYRSCTVLP</sequence>